<dbReference type="EMBL" id="KN837258">
    <property type="protein sequence ID" value="KIJ30600.1"/>
    <property type="molecule type" value="Genomic_DNA"/>
</dbReference>
<sequence length="1371" mass="153888">MSVAFVQHEDGTAIEEWYNPDYNDEYQVVTSESEEENSQSENGEDAVSTSSVNSQSDSEGLTETLDTHNNIFPGESEAGLDGIFFEVRTRRGDKTVYVGCKRCPDCNRVIELGQSHTGKKPTLHTYNEHVKGAACALKTKKQRKVAKDAANQPSVADIFGRLPKKSSSSGFGSGSSSGRSSKEETQAQSSPGSLIVVDLDDEPDSDIHDPIGYQSKWKAVDSGFSNCCGIILQIPGNIFTSYPWHLHHFENMSYIFSGIEESGTKFRIRSKKCTDFPEAGKESCNMCLHMDTGAELRRIRERVEASLPATMNFRFYNFTQLCELLAKKNLQLNELKLKTLNLSRQVQTLTTKIDDHKRMVVAIATSDLPSVSRLVNPQEIMYRIKAAKESVYHVKGFTPRHFDMSKLVLILGGPRLLTAVAKEFDLPAKSSVYAKMPSPYIAPSIQFPLSSEINANLQTLHNAHVLWPNDSPPRHGMGIMVDNIAIEERPRYDGRQGAILGFCREHSTNFDLRVVTVENMEDLASHLKCGVFHRATEATVASLAAYGAENYSPATFLISGTCKAETADMQVQLWETIIDSWYSTPHDGDATFRRSLHAVCMKKILQRTSPLWSFLGPLVYMNLGCGNHEILADKDMKYKLKNYASHLRTASGFFIGHTQITPPMLRHAFRKYLDMDEAALNILFDPKDHQNVPKAIRLLSAVRDLNENEDFTRIEVNYPITFLGKILGYFIDPFVKTSWSLSQQLTSLSALAHTLFHCWRMDGSKFCAGSLYYHIQSLIKNIYWDVAKQKVLDVTQSLYINQRGSDRLEQEFGNWRTMDHNRNMDLAQLGEHAGIGAELSRIYGEHKEWFCGHRRLNLQEAQGIDHTNPQSFTGDLVVGNASLITSWRKGRITAEGIMKQFNIPGAQVAFDITTMEDGSTIDMLRPCGVYVGLRQDDTLTDFTEIEAVAPIRALSKWLHKASAVRIIFNNPWDDGRKTTERLTRVKGYSRDGPRRSINSDSIFGDDFMIGQLVATFIRVNNKASLAILKVTKLVQDGMESLESIHPSKLSDRRLAIHGQVLNLNHSASGMWTWTGRWESLNLPIKGKEKTKASAKSKKISPKSLLVETRGNLVMAVNPCLTEEAPITWIFSLTELESLSEVLWSMVEGNIGDIPMRSSTTTFPYAAADKSISLIHAQGSAILETALKEGEVSCYFCRVIVDEKMLRHHIEKHILSARFGFPENVQTPVTAKYPCGYCGREGCHIGLKKTQKTHVPESFGQKKCDHFVKFSLSPATTSSLKNPSTNRPIICELCQDREFSNRYAYVFWTYNMPQHLDEAHAGETVPAEFAAKFTVTIEELQHLKLVKENHKGGGTKRGREEELTKGRKKAKK</sequence>
<feature type="region of interest" description="Disordered" evidence="1">
    <location>
        <begin position="1346"/>
        <end position="1371"/>
    </location>
</feature>
<feature type="region of interest" description="Disordered" evidence="1">
    <location>
        <begin position="157"/>
        <end position="201"/>
    </location>
</feature>
<feature type="compositionally biased region" description="Low complexity" evidence="1">
    <location>
        <begin position="166"/>
        <end position="179"/>
    </location>
</feature>
<dbReference type="Proteomes" id="UP000054279">
    <property type="component" value="Unassembled WGS sequence"/>
</dbReference>
<feature type="compositionally biased region" description="Low complexity" evidence="1">
    <location>
        <begin position="48"/>
        <end position="58"/>
    </location>
</feature>
<evidence type="ECO:0000313" key="2">
    <source>
        <dbReference type="EMBL" id="KIJ30600.1"/>
    </source>
</evidence>
<dbReference type="OrthoDB" id="3048541at2759"/>
<evidence type="ECO:0000256" key="1">
    <source>
        <dbReference type="SAM" id="MobiDB-lite"/>
    </source>
</evidence>
<proteinExistence type="predicted"/>
<gene>
    <name evidence="2" type="ORF">M422DRAFT_53688</name>
</gene>
<keyword evidence="3" id="KW-1185">Reference proteome</keyword>
<dbReference type="HOGENOM" id="CLU_002907_0_0_1"/>
<organism evidence="2 3">
    <name type="scientific">Sphaerobolus stellatus (strain SS14)</name>
    <dbReference type="NCBI Taxonomy" id="990650"/>
    <lineage>
        <taxon>Eukaryota</taxon>
        <taxon>Fungi</taxon>
        <taxon>Dikarya</taxon>
        <taxon>Basidiomycota</taxon>
        <taxon>Agaricomycotina</taxon>
        <taxon>Agaricomycetes</taxon>
        <taxon>Phallomycetidae</taxon>
        <taxon>Geastrales</taxon>
        <taxon>Sphaerobolaceae</taxon>
        <taxon>Sphaerobolus</taxon>
    </lineage>
</organism>
<evidence type="ECO:0000313" key="3">
    <source>
        <dbReference type="Proteomes" id="UP000054279"/>
    </source>
</evidence>
<feature type="region of interest" description="Disordered" evidence="1">
    <location>
        <begin position="1"/>
        <end position="73"/>
    </location>
</feature>
<accession>A0A0C9UZM6</accession>
<protein>
    <submittedName>
        <fullName evidence="2">Uncharacterized protein</fullName>
    </submittedName>
</protein>
<feature type="compositionally biased region" description="Basic and acidic residues" evidence="1">
    <location>
        <begin position="1346"/>
        <end position="1364"/>
    </location>
</feature>
<name>A0A0C9UZM6_SPHS4</name>
<feature type="compositionally biased region" description="Acidic residues" evidence="1">
    <location>
        <begin position="32"/>
        <end position="44"/>
    </location>
</feature>
<reference evidence="2 3" key="1">
    <citation type="submission" date="2014-06" db="EMBL/GenBank/DDBJ databases">
        <title>Evolutionary Origins and Diversification of the Mycorrhizal Mutualists.</title>
        <authorList>
            <consortium name="DOE Joint Genome Institute"/>
            <consortium name="Mycorrhizal Genomics Consortium"/>
            <person name="Kohler A."/>
            <person name="Kuo A."/>
            <person name="Nagy L.G."/>
            <person name="Floudas D."/>
            <person name="Copeland A."/>
            <person name="Barry K.W."/>
            <person name="Cichocki N."/>
            <person name="Veneault-Fourrey C."/>
            <person name="LaButti K."/>
            <person name="Lindquist E.A."/>
            <person name="Lipzen A."/>
            <person name="Lundell T."/>
            <person name="Morin E."/>
            <person name="Murat C."/>
            <person name="Riley R."/>
            <person name="Ohm R."/>
            <person name="Sun H."/>
            <person name="Tunlid A."/>
            <person name="Henrissat B."/>
            <person name="Grigoriev I.V."/>
            <person name="Hibbett D.S."/>
            <person name="Martin F."/>
        </authorList>
    </citation>
    <scope>NUCLEOTIDE SEQUENCE [LARGE SCALE GENOMIC DNA]</scope>
    <source>
        <strain evidence="2 3">SS14</strain>
    </source>
</reference>